<evidence type="ECO:0000313" key="1">
    <source>
        <dbReference type="EMBL" id="AMQ11503.1"/>
    </source>
</evidence>
<accession>A0A142CLQ8</accession>
<reference evidence="1" key="1">
    <citation type="journal article" date="2016" name="Nat. Microbiol.">
        <title>Global phylogeography and evolutionary history of Shigella dysenteriae type 1.</title>
        <authorList>
            <person name="Njamkepo E."/>
            <person name="Fawal N."/>
            <person name="Tran-Dien A."/>
            <person name="Hawkey J."/>
            <person name="Strockbine N."/>
            <person name="Jenkins C."/>
            <person name="Talukder K.A."/>
            <person name="Bercion R."/>
            <person name="Kuleshov K."/>
            <person name="Kolinska R."/>
            <person name="Russell J.E."/>
            <person name="Kaftyreva L."/>
            <person name="Accou-Demartin M."/>
            <person name="Karas A."/>
            <person name="Vandenberg O."/>
            <person name="Mather A.E."/>
            <person name="Mason C.J."/>
            <person name="Page A.J."/>
            <person name="Ramamurthy T."/>
            <person name="Bizet C."/>
            <person name="Gamian A."/>
            <person name="Carle I."/>
            <person name="Sow A.G."/>
            <person name="Bouchier C."/>
            <person name="Wester A.L."/>
            <person name="Lejay-Collin M."/>
            <person name="Fonkoua M.C."/>
            <person name="Hello S.L."/>
            <person name="Blaser M.J."/>
            <person name="Jernberg C."/>
            <person name="Ruckly C."/>
            <person name="Merens A."/>
            <person name="Page A.L."/>
            <person name="Aslett M."/>
            <person name="Roggentin P."/>
            <person name="Fruth A."/>
            <person name="Denamur E."/>
            <person name="Venkatesan M."/>
            <person name="Bercovier H."/>
            <person name="Bodhidatta L."/>
            <person name="Chiou C.S."/>
            <person name="Clermont D."/>
            <person name="Colonna B."/>
            <person name="Egorova S."/>
            <person name="Pazhani G.P."/>
            <person name="Ezernitchi A.V."/>
            <person name="Guigon G."/>
            <person name="Harris S.R."/>
            <person name="Izumiya H."/>
            <person name="Korzeniowska-Kowal A."/>
            <person name="Lutynska A."/>
            <person name="Gouali M."/>
            <person name="Grimont F."/>
            <person name="Langendorf C."/>
            <person name="Marejkova M."/>
            <person name="Peterson L.A."/>
            <person name="Perez-Perez G."/>
            <person name="Ngandjio A."/>
            <person name="Podkolzin A."/>
            <person name="Souche E."/>
            <person name="Makarova M."/>
            <person name="Shipulin G.A."/>
            <person name="Ye C."/>
            <person name="Zemlickova H."/>
            <person name="Herpay M."/>
            <person name="Grimont P.A."/>
            <person name="Parkhill J."/>
            <person name="Sansonetti P."/>
            <person name="Holt K.E."/>
            <person name="Brisse S."/>
            <person name="Thomson N.R."/>
            <person name="Weill F.X."/>
        </authorList>
    </citation>
    <scope>NUCLEOTIDE SEQUENCE</scope>
    <source>
        <strain evidence="1">80-547</strain>
        <plasmid evidence="1">p80-547</plasmid>
    </source>
</reference>
<keyword evidence="1" id="KW-0614">Plasmid</keyword>
<geneLocation type="plasmid" evidence="1">
    <name>p80-547</name>
</geneLocation>
<dbReference type="EMBL" id="KT754160">
    <property type="protein sequence ID" value="AMQ11503.1"/>
    <property type="molecule type" value="Genomic_DNA"/>
</dbReference>
<name>A0A142CLQ8_SHIDY</name>
<sequence>MDMSGLCNFFLFHRRTKKGIIRKLKSRICGFFCMLSKHDGIRFY</sequence>
<protein>
    <submittedName>
        <fullName evidence="1">Uncharacterized protein</fullName>
    </submittedName>
</protein>
<dbReference type="AlphaFoldDB" id="A0A142CLQ8"/>
<proteinExistence type="predicted"/>
<organism evidence="1">
    <name type="scientific">Shigella dysenteriae</name>
    <dbReference type="NCBI Taxonomy" id="622"/>
    <lineage>
        <taxon>Bacteria</taxon>
        <taxon>Pseudomonadati</taxon>
        <taxon>Pseudomonadota</taxon>
        <taxon>Gammaproteobacteria</taxon>
        <taxon>Enterobacterales</taxon>
        <taxon>Enterobacteriaceae</taxon>
        <taxon>Shigella</taxon>
    </lineage>
</organism>